<feature type="region of interest" description="Disordered" evidence="3">
    <location>
        <begin position="609"/>
        <end position="644"/>
    </location>
</feature>
<feature type="coiled-coil region" evidence="2">
    <location>
        <begin position="62"/>
        <end position="89"/>
    </location>
</feature>
<dbReference type="STRING" id="403673.A0A177W8Q5"/>
<dbReference type="eggNOG" id="ENOG502SAVF">
    <property type="taxonomic scope" value="Eukaryota"/>
</dbReference>
<dbReference type="EMBL" id="DS022300">
    <property type="protein sequence ID" value="OAJ36443.1"/>
    <property type="molecule type" value="Genomic_DNA"/>
</dbReference>
<accession>A0A177W8Q5</accession>
<feature type="region of interest" description="Disordered" evidence="3">
    <location>
        <begin position="583"/>
        <end position="602"/>
    </location>
</feature>
<gene>
    <name evidence="5" type="ORF">BDEG_20616</name>
</gene>
<evidence type="ECO:0000256" key="3">
    <source>
        <dbReference type="SAM" id="MobiDB-lite"/>
    </source>
</evidence>
<dbReference type="AlphaFoldDB" id="A0A177W8Q5"/>
<feature type="compositionally biased region" description="Acidic residues" evidence="3">
    <location>
        <begin position="609"/>
        <end position="634"/>
    </location>
</feature>
<dbReference type="OrthoDB" id="2530523at2759"/>
<reference evidence="5 6" key="1">
    <citation type="submission" date="2006-10" db="EMBL/GenBank/DDBJ databases">
        <title>The Genome Sequence of Batrachochytrium dendrobatidis JEL423.</title>
        <authorList>
            <consortium name="The Broad Institute Genome Sequencing Platform"/>
            <person name="Birren B."/>
            <person name="Lander E."/>
            <person name="Galagan J."/>
            <person name="Cuomo C."/>
            <person name="Devon K."/>
            <person name="Jaffe D."/>
            <person name="Butler J."/>
            <person name="Alvarez P."/>
            <person name="Gnerre S."/>
            <person name="Grabherr M."/>
            <person name="Kleber M."/>
            <person name="Mauceli E."/>
            <person name="Brockman W."/>
            <person name="Young S."/>
            <person name="LaButti K."/>
            <person name="Sykes S."/>
            <person name="DeCaprio D."/>
            <person name="Crawford M."/>
            <person name="Koehrsen M."/>
            <person name="Engels R."/>
            <person name="Montgomery P."/>
            <person name="Pearson M."/>
            <person name="Howarth C."/>
            <person name="Larson L."/>
            <person name="White J."/>
            <person name="O'Leary S."/>
            <person name="Kodira C."/>
            <person name="Zeng Q."/>
            <person name="Yandava C."/>
            <person name="Alvarado L."/>
            <person name="Longcore J."/>
            <person name="James T."/>
        </authorList>
    </citation>
    <scope>NUCLEOTIDE SEQUENCE [LARGE SCALE GENOMIC DNA]</scope>
    <source>
        <strain evidence="5 6">JEL423</strain>
    </source>
</reference>
<feature type="compositionally biased region" description="Polar residues" evidence="3">
    <location>
        <begin position="285"/>
        <end position="300"/>
    </location>
</feature>
<proteinExistence type="inferred from homology"/>
<feature type="domain" description="SS18 N-terminal" evidence="4">
    <location>
        <begin position="178"/>
        <end position="238"/>
    </location>
</feature>
<dbReference type="InterPro" id="IPR007726">
    <property type="entry name" value="SS18_N"/>
</dbReference>
<feature type="compositionally biased region" description="Polar residues" evidence="3">
    <location>
        <begin position="583"/>
        <end position="592"/>
    </location>
</feature>
<evidence type="ECO:0000313" key="5">
    <source>
        <dbReference type="EMBL" id="OAJ36443.1"/>
    </source>
</evidence>
<evidence type="ECO:0000256" key="2">
    <source>
        <dbReference type="SAM" id="Coils"/>
    </source>
</evidence>
<evidence type="ECO:0000259" key="4">
    <source>
        <dbReference type="Pfam" id="PF05030"/>
    </source>
</evidence>
<dbReference type="Proteomes" id="UP000077115">
    <property type="component" value="Unassembled WGS sequence"/>
</dbReference>
<dbReference type="Pfam" id="PF05030">
    <property type="entry name" value="SSXT"/>
    <property type="match status" value="1"/>
</dbReference>
<dbReference type="VEuPathDB" id="FungiDB:BDEG_20616"/>
<evidence type="ECO:0000313" key="6">
    <source>
        <dbReference type="Proteomes" id="UP000077115"/>
    </source>
</evidence>
<sequence length="760" mass="82481">MSNHTGSMPINAAAGFQQKQQRLLQQQMNMQPQPQTQLLQQQQMLQQLQSLQSMGLTPLQIQAVIQQQQQQLHQQMQQAQQNQQQMYSQLQPAVSLPSLHQQQSLYSNNRSTSPVESANSAGINMAATTPTNTSTVVNTSRIGSISNLAPVAQKQTLDQLVSMQQLKNGQADTAVMIPQVNHNIVQSILDINKQLIRILVEYQNNGWIGEPEQKIYQQRLQTNLTYLATLADAVQKNKPAALAGQTPDISQVDYPSKLAHLQPGQANTAQSIKSDADLAKGVKQENAQGPLSSKVSTNLPALSEPDIELDNAKPTQSIQHKRHSVHEPQSMPLTTPAMTPINPAVPIISNLPQLQPVLSEAPTSLQPYVVTVAEMKALPLDRDTLIESVAPPVLILDPNHGSSKPDPSTYIPVPPFLGDSNDSMTNPTKTLPGFSVLDTNAARDILRQRLSAPGDSGRGVGKSNLGVVDIEGEYRDSDVGGLRDGGVYANVVSNTDTITTCGEFPNATRTISHAMNVEATSAFEVDATPVPVDPVSNTREHILMPSSTVVSSMPIPTPSNLPSHIKQALLPSITDAVRVQRNHTSGETTNQGAPDEEEDDDDYIPEQHDVEEDEEEDGEDNDDMLATDGVEDDACTDHRANDSKPSLFSDEDVFFQHEQSLSQLSQQPDYSNTRHHLQFDLVESQSNTTGMAAPSRPATHSDPKLAMQTNAFVYGNSDSGEIVSAAVGPDNQSKATSQDFETQAAQASFDIFGGETDWGK</sequence>
<feature type="region of interest" description="Disordered" evidence="3">
    <location>
        <begin position="98"/>
        <end position="117"/>
    </location>
</feature>
<name>A0A177W8Q5_BATDL</name>
<keyword evidence="2" id="KW-0175">Coiled coil</keyword>
<comment type="similarity">
    <text evidence="1">Belongs to the SS18 family.</text>
</comment>
<evidence type="ECO:0000256" key="1">
    <source>
        <dbReference type="ARBA" id="ARBA00007945"/>
    </source>
</evidence>
<protein>
    <recommendedName>
        <fullName evidence="4">SS18 N-terminal domain-containing protein</fullName>
    </recommendedName>
</protein>
<organism evidence="5 6">
    <name type="scientific">Batrachochytrium dendrobatidis (strain JEL423)</name>
    <dbReference type="NCBI Taxonomy" id="403673"/>
    <lineage>
        <taxon>Eukaryota</taxon>
        <taxon>Fungi</taxon>
        <taxon>Fungi incertae sedis</taxon>
        <taxon>Chytridiomycota</taxon>
        <taxon>Chytridiomycota incertae sedis</taxon>
        <taxon>Chytridiomycetes</taxon>
        <taxon>Rhizophydiales</taxon>
        <taxon>Rhizophydiales incertae sedis</taxon>
        <taxon>Batrachochytrium</taxon>
    </lineage>
</organism>
<reference evidence="5 6" key="2">
    <citation type="submission" date="2016-05" db="EMBL/GenBank/DDBJ databases">
        <title>Lineage-specific infection strategies underlie the spectrum of fungal disease in amphibians.</title>
        <authorList>
            <person name="Cuomo C.A."/>
            <person name="Farrer R.A."/>
            <person name="James T."/>
            <person name="Longcore J."/>
            <person name="Birren B."/>
        </authorList>
    </citation>
    <scope>NUCLEOTIDE SEQUENCE [LARGE SCALE GENOMIC DNA]</scope>
    <source>
        <strain evidence="5 6">JEL423</strain>
    </source>
</reference>
<feature type="region of interest" description="Disordered" evidence="3">
    <location>
        <begin position="283"/>
        <end position="331"/>
    </location>
</feature>